<gene>
    <name evidence="2" type="ORF">M404DRAFT_29498</name>
</gene>
<dbReference type="HOGENOM" id="CLU_1918475_0_0_1"/>
<dbReference type="Proteomes" id="UP000054217">
    <property type="component" value="Unassembled WGS sequence"/>
</dbReference>
<proteinExistence type="predicted"/>
<evidence type="ECO:0000313" key="3">
    <source>
        <dbReference type="Proteomes" id="UP000054217"/>
    </source>
</evidence>
<keyword evidence="3" id="KW-1185">Reference proteome</keyword>
<sequence length="157" mass="17058">MSTTPLVFDSACHLIPAFINGHTNSLLRCGPSMGRPANEVDDWEAYYINIFADCDMFACFSGISIGHDAQYSLPELVPKMSSDSDLDLTNASDHSDQESPTDEDIDSEGDEGLNDGDDVEDESSDLDSSQTNGEHSEDSSEDVNYSDAEDDNNGPEF</sequence>
<dbReference type="InParanoid" id="A0A0C3NZ52"/>
<feature type="compositionally biased region" description="Acidic residues" evidence="1">
    <location>
        <begin position="147"/>
        <end position="157"/>
    </location>
</feature>
<dbReference type="AlphaFoldDB" id="A0A0C3NZ52"/>
<feature type="region of interest" description="Disordered" evidence="1">
    <location>
        <begin position="79"/>
        <end position="157"/>
    </location>
</feature>
<accession>A0A0C3NZ52</accession>
<feature type="compositionally biased region" description="Acidic residues" evidence="1">
    <location>
        <begin position="99"/>
        <end position="125"/>
    </location>
</feature>
<evidence type="ECO:0000313" key="2">
    <source>
        <dbReference type="EMBL" id="KIO00571.1"/>
    </source>
</evidence>
<dbReference type="EMBL" id="KN831995">
    <property type="protein sequence ID" value="KIO00571.1"/>
    <property type="molecule type" value="Genomic_DNA"/>
</dbReference>
<reference evidence="2 3" key="1">
    <citation type="submission" date="2014-04" db="EMBL/GenBank/DDBJ databases">
        <authorList>
            <consortium name="DOE Joint Genome Institute"/>
            <person name="Kuo A."/>
            <person name="Kohler A."/>
            <person name="Costa M.D."/>
            <person name="Nagy L.G."/>
            <person name="Floudas D."/>
            <person name="Copeland A."/>
            <person name="Barry K.W."/>
            <person name="Cichocki N."/>
            <person name="Veneault-Fourrey C."/>
            <person name="LaButti K."/>
            <person name="Lindquist E.A."/>
            <person name="Lipzen A."/>
            <person name="Lundell T."/>
            <person name="Morin E."/>
            <person name="Murat C."/>
            <person name="Sun H."/>
            <person name="Tunlid A."/>
            <person name="Henrissat B."/>
            <person name="Grigoriev I.V."/>
            <person name="Hibbett D.S."/>
            <person name="Martin F."/>
            <person name="Nordberg H.P."/>
            <person name="Cantor M.N."/>
            <person name="Hua S.X."/>
        </authorList>
    </citation>
    <scope>NUCLEOTIDE SEQUENCE [LARGE SCALE GENOMIC DNA]</scope>
    <source>
        <strain evidence="2 3">Marx 270</strain>
    </source>
</reference>
<organism evidence="2 3">
    <name type="scientific">Pisolithus tinctorius Marx 270</name>
    <dbReference type="NCBI Taxonomy" id="870435"/>
    <lineage>
        <taxon>Eukaryota</taxon>
        <taxon>Fungi</taxon>
        <taxon>Dikarya</taxon>
        <taxon>Basidiomycota</taxon>
        <taxon>Agaricomycotina</taxon>
        <taxon>Agaricomycetes</taxon>
        <taxon>Agaricomycetidae</taxon>
        <taxon>Boletales</taxon>
        <taxon>Sclerodermatineae</taxon>
        <taxon>Pisolithaceae</taxon>
        <taxon>Pisolithus</taxon>
    </lineage>
</organism>
<feature type="compositionally biased region" description="Polar residues" evidence="1">
    <location>
        <begin position="81"/>
        <end position="92"/>
    </location>
</feature>
<name>A0A0C3NZ52_PISTI</name>
<evidence type="ECO:0000256" key="1">
    <source>
        <dbReference type="SAM" id="MobiDB-lite"/>
    </source>
</evidence>
<reference evidence="3" key="2">
    <citation type="submission" date="2015-01" db="EMBL/GenBank/DDBJ databases">
        <title>Evolutionary Origins and Diversification of the Mycorrhizal Mutualists.</title>
        <authorList>
            <consortium name="DOE Joint Genome Institute"/>
            <consortium name="Mycorrhizal Genomics Consortium"/>
            <person name="Kohler A."/>
            <person name="Kuo A."/>
            <person name="Nagy L.G."/>
            <person name="Floudas D."/>
            <person name="Copeland A."/>
            <person name="Barry K.W."/>
            <person name="Cichocki N."/>
            <person name="Veneault-Fourrey C."/>
            <person name="LaButti K."/>
            <person name="Lindquist E.A."/>
            <person name="Lipzen A."/>
            <person name="Lundell T."/>
            <person name="Morin E."/>
            <person name="Murat C."/>
            <person name="Riley R."/>
            <person name="Ohm R."/>
            <person name="Sun H."/>
            <person name="Tunlid A."/>
            <person name="Henrissat B."/>
            <person name="Grigoriev I.V."/>
            <person name="Hibbett D.S."/>
            <person name="Martin F."/>
        </authorList>
    </citation>
    <scope>NUCLEOTIDE SEQUENCE [LARGE SCALE GENOMIC DNA]</scope>
    <source>
        <strain evidence="3">Marx 270</strain>
    </source>
</reference>
<protein>
    <submittedName>
        <fullName evidence="2">Uncharacterized protein</fullName>
    </submittedName>
</protein>
<dbReference type="OrthoDB" id="3267098at2759"/>